<evidence type="ECO:0000313" key="4">
    <source>
        <dbReference type="Proteomes" id="UP000321583"/>
    </source>
</evidence>
<name>A0A562DYQ2_9GAMM</name>
<dbReference type="PROSITE" id="PS50404">
    <property type="entry name" value="GST_NTER"/>
    <property type="match status" value="1"/>
</dbReference>
<dbReference type="InterPro" id="IPR040079">
    <property type="entry name" value="Glutathione_S-Trfase"/>
</dbReference>
<gene>
    <name evidence="3" type="ORF">L613_002100000020</name>
</gene>
<comment type="caution">
    <text evidence="3">The sequence shown here is derived from an EMBL/GenBank/DDBJ whole genome shotgun (WGS) entry which is preliminary data.</text>
</comment>
<dbReference type="InterPro" id="IPR036282">
    <property type="entry name" value="Glutathione-S-Trfase_C_sf"/>
</dbReference>
<accession>A0A562DYQ2</accession>
<feature type="compositionally biased region" description="Low complexity" evidence="1">
    <location>
        <begin position="204"/>
        <end position="213"/>
    </location>
</feature>
<evidence type="ECO:0000256" key="1">
    <source>
        <dbReference type="SAM" id="MobiDB-lite"/>
    </source>
</evidence>
<feature type="region of interest" description="Disordered" evidence="1">
    <location>
        <begin position="186"/>
        <end position="273"/>
    </location>
</feature>
<dbReference type="Gene3D" id="1.20.1050.10">
    <property type="match status" value="1"/>
</dbReference>
<protein>
    <submittedName>
        <fullName evidence="3">Glutathione S-transferase</fullName>
    </submittedName>
</protein>
<dbReference type="Pfam" id="PF13409">
    <property type="entry name" value="GST_N_2"/>
    <property type="match status" value="1"/>
</dbReference>
<feature type="compositionally biased region" description="Polar residues" evidence="1">
    <location>
        <begin position="232"/>
        <end position="243"/>
    </location>
</feature>
<dbReference type="SUPFAM" id="SSF52833">
    <property type="entry name" value="Thioredoxin-like"/>
    <property type="match status" value="1"/>
</dbReference>
<proteinExistence type="predicted"/>
<dbReference type="Gene3D" id="3.40.30.10">
    <property type="entry name" value="Glutaredoxin"/>
    <property type="match status" value="1"/>
</dbReference>
<keyword evidence="3" id="KW-0808">Transferase</keyword>
<sequence length="273" mass="29576">MKLYTKPGACSTAIHIDLCWTGQPFELQILDADGLKSPEFRALNPAGSVPVLVDGDFVLTQNVAIAGYLADRFPESGLAGDGSARQRAEATRWLAFVNSDLHPAFKPMFAPAAFVADPMQHEALRSNARARIRTLLEGADKVLASRDWLGGGRPLKSRSCPLPQLCRPLLLYGSALGHAYRRGPVRAGRAGRLPRAHGRRPGRAARAPGRRPGLSPATAPRRQYPGGPQPWSWRSQNVANSSPRALARAWRSSGRTSRSPAASVQRSIFSCMK</sequence>
<dbReference type="PANTHER" id="PTHR44051">
    <property type="entry name" value="GLUTATHIONE S-TRANSFERASE-RELATED"/>
    <property type="match status" value="1"/>
</dbReference>
<dbReference type="SUPFAM" id="SSF47616">
    <property type="entry name" value="GST C-terminal domain-like"/>
    <property type="match status" value="1"/>
</dbReference>
<dbReference type="Proteomes" id="UP000321583">
    <property type="component" value="Unassembled WGS sequence"/>
</dbReference>
<organism evidence="3 4">
    <name type="scientific">Pseudoxanthomonas taiwanensis J19</name>
    <dbReference type="NCBI Taxonomy" id="935569"/>
    <lineage>
        <taxon>Bacteria</taxon>
        <taxon>Pseudomonadati</taxon>
        <taxon>Pseudomonadota</taxon>
        <taxon>Gammaproteobacteria</taxon>
        <taxon>Lysobacterales</taxon>
        <taxon>Lysobacteraceae</taxon>
        <taxon>Pseudoxanthomonas</taxon>
    </lineage>
</organism>
<dbReference type="InterPro" id="IPR004045">
    <property type="entry name" value="Glutathione_S-Trfase_N"/>
</dbReference>
<evidence type="ECO:0000313" key="3">
    <source>
        <dbReference type="EMBL" id="TWH14835.1"/>
    </source>
</evidence>
<reference evidence="3 4" key="1">
    <citation type="submission" date="2019-07" db="EMBL/GenBank/DDBJ databases">
        <title>Genome sequencing of lignin-degrading bacterial isolates.</title>
        <authorList>
            <person name="Gladden J."/>
        </authorList>
    </citation>
    <scope>NUCLEOTIDE SEQUENCE [LARGE SCALE GENOMIC DNA]</scope>
    <source>
        <strain evidence="3 4">J19</strain>
    </source>
</reference>
<evidence type="ECO:0000259" key="2">
    <source>
        <dbReference type="PROSITE" id="PS50404"/>
    </source>
</evidence>
<feature type="compositionally biased region" description="Polar residues" evidence="1">
    <location>
        <begin position="253"/>
        <end position="273"/>
    </location>
</feature>
<feature type="domain" description="GST N-terminal" evidence="2">
    <location>
        <begin position="1"/>
        <end position="77"/>
    </location>
</feature>
<dbReference type="SFLD" id="SFLDG00358">
    <property type="entry name" value="Main_(cytGST)"/>
    <property type="match status" value="1"/>
</dbReference>
<dbReference type="AlphaFoldDB" id="A0A562DYQ2"/>
<dbReference type="SFLD" id="SFLDS00019">
    <property type="entry name" value="Glutathione_Transferase_(cytos"/>
    <property type="match status" value="1"/>
</dbReference>
<dbReference type="CDD" id="cd03057">
    <property type="entry name" value="GST_N_Beta"/>
    <property type="match status" value="1"/>
</dbReference>
<feature type="compositionally biased region" description="Basic residues" evidence="1">
    <location>
        <begin position="192"/>
        <end position="203"/>
    </location>
</feature>
<dbReference type="PANTHER" id="PTHR44051:SF8">
    <property type="entry name" value="GLUTATHIONE S-TRANSFERASE GSTA"/>
    <property type="match status" value="1"/>
</dbReference>
<dbReference type="GO" id="GO:0016740">
    <property type="term" value="F:transferase activity"/>
    <property type="evidence" value="ECO:0007669"/>
    <property type="project" value="UniProtKB-KW"/>
</dbReference>
<dbReference type="EMBL" id="VLJS01000049">
    <property type="protein sequence ID" value="TWH14835.1"/>
    <property type="molecule type" value="Genomic_DNA"/>
</dbReference>
<keyword evidence="4" id="KW-1185">Reference proteome</keyword>
<dbReference type="InterPro" id="IPR036249">
    <property type="entry name" value="Thioredoxin-like_sf"/>
</dbReference>